<feature type="domain" description="7TM GPCR serpentine receptor class x (Srx)" evidence="2">
    <location>
        <begin position="6"/>
        <end position="117"/>
    </location>
</feature>
<keyword evidence="1" id="KW-0812">Transmembrane</keyword>
<dbReference type="InterPro" id="IPR019430">
    <property type="entry name" value="7TM_GPCR_serpentine_rcpt_Srx"/>
</dbReference>
<evidence type="ECO:0000259" key="2">
    <source>
        <dbReference type="Pfam" id="PF10328"/>
    </source>
</evidence>
<dbReference type="EMBL" id="UYRV01013348">
    <property type="protein sequence ID" value="VDK59540.1"/>
    <property type="molecule type" value="Genomic_DNA"/>
</dbReference>
<dbReference type="Pfam" id="PF10328">
    <property type="entry name" value="7TM_GPCR_Srx"/>
    <property type="match status" value="1"/>
</dbReference>
<feature type="transmembrane region" description="Helical" evidence="1">
    <location>
        <begin position="56"/>
        <end position="80"/>
    </location>
</feature>
<proteinExistence type="predicted"/>
<accession>A0A3P6RX11</accession>
<dbReference type="PANTHER" id="PTHR23017:SF3">
    <property type="entry name" value="G-PROTEIN COUPLED RECEPTORS FAMILY 1 PROFILE DOMAIN-CONTAINING PROTEIN"/>
    <property type="match status" value="1"/>
</dbReference>
<protein>
    <recommendedName>
        <fullName evidence="2">7TM GPCR serpentine receptor class x (Srx) domain-containing protein</fullName>
    </recommendedName>
</protein>
<evidence type="ECO:0000313" key="4">
    <source>
        <dbReference type="Proteomes" id="UP000271889"/>
    </source>
</evidence>
<keyword evidence="1" id="KW-1133">Transmembrane helix</keyword>
<dbReference type="AlphaFoldDB" id="A0A3P6RX11"/>
<dbReference type="PANTHER" id="PTHR23017">
    <property type="entry name" value="SERPENTINE RECEPTOR, CLASS X"/>
    <property type="match status" value="1"/>
</dbReference>
<reference evidence="3 4" key="1">
    <citation type="submission" date="2018-11" db="EMBL/GenBank/DDBJ databases">
        <authorList>
            <consortium name="Pathogen Informatics"/>
        </authorList>
    </citation>
    <scope>NUCLEOTIDE SEQUENCE [LARGE SCALE GENOMIC DNA]</scope>
</reference>
<evidence type="ECO:0000256" key="1">
    <source>
        <dbReference type="SAM" id="Phobius"/>
    </source>
</evidence>
<keyword evidence="1" id="KW-0472">Membrane</keyword>
<dbReference type="Proteomes" id="UP000271889">
    <property type="component" value="Unassembled WGS sequence"/>
</dbReference>
<organism evidence="3 4">
    <name type="scientific">Cylicostephanus goldi</name>
    <name type="common">Nematode worm</name>
    <dbReference type="NCBI Taxonomy" id="71465"/>
    <lineage>
        <taxon>Eukaryota</taxon>
        <taxon>Metazoa</taxon>
        <taxon>Ecdysozoa</taxon>
        <taxon>Nematoda</taxon>
        <taxon>Chromadorea</taxon>
        <taxon>Rhabditida</taxon>
        <taxon>Rhabditina</taxon>
        <taxon>Rhabditomorpha</taxon>
        <taxon>Strongyloidea</taxon>
        <taxon>Strongylidae</taxon>
        <taxon>Cylicostephanus</taxon>
    </lineage>
</organism>
<name>A0A3P6RX11_CYLGO</name>
<evidence type="ECO:0000313" key="3">
    <source>
        <dbReference type="EMBL" id="VDK59540.1"/>
    </source>
</evidence>
<sequence length="123" mass="14746">MQLQLLTKQMAIFVVFLVWSLGFLHTVPYFWRASCYIYFDSTKWTWIFADTPCGKIFYYVANYEIVVLFATVVIDCITVLKFKQYTKAIVPQNADVRIISDTQKRKYRIETRFFKQVSVWARR</sequence>
<keyword evidence="4" id="KW-1185">Reference proteome</keyword>
<feature type="transmembrane region" description="Helical" evidence="1">
    <location>
        <begin position="12"/>
        <end position="31"/>
    </location>
</feature>
<gene>
    <name evidence="3" type="ORF">CGOC_LOCUS4700</name>
</gene>